<dbReference type="Proteomes" id="UP001199915">
    <property type="component" value="Unassembled WGS sequence"/>
</dbReference>
<dbReference type="EMBL" id="JAKNFS010000029">
    <property type="protein sequence ID" value="MCG4767015.1"/>
    <property type="molecule type" value="Genomic_DNA"/>
</dbReference>
<gene>
    <name evidence="1" type="ORF">L0N21_16100</name>
</gene>
<name>A0AAE3JTH8_9FIRM</name>
<accession>A0AAE3JTH8</accession>
<dbReference type="RefSeq" id="WP_117802175.1">
    <property type="nucleotide sequence ID" value="NZ_JAAITR010000007.1"/>
</dbReference>
<proteinExistence type="predicted"/>
<evidence type="ECO:0000313" key="2">
    <source>
        <dbReference type="Proteomes" id="UP001199915"/>
    </source>
</evidence>
<protein>
    <submittedName>
        <fullName evidence="1">Uncharacterized protein</fullName>
    </submittedName>
</protein>
<sequence>MKTLYFEAAGCYILHNDVESGRIRTAFTNRDGKKVYIELICGCKSLAIKKEDKSGKDMREKWIIKSEYGYMFCDSCHYITDDPKINDCMESRLPCERNLYIEKVKYTKENILNFVNTYCNADFEEVVVLHNLAGYRVFSDCQKKGTSAAYRYGDEFPYDAELTLKRRKKVEEMKKEFCELFHQQRDNTSYWVDDLGQLNVKINTYQTALDAANWTKGRHFIVEV</sequence>
<evidence type="ECO:0000313" key="1">
    <source>
        <dbReference type="EMBL" id="MCG4767015.1"/>
    </source>
</evidence>
<dbReference type="GeneID" id="79855308"/>
<organism evidence="1 2">
    <name type="scientific">Fusicatenibacter saccharivorans</name>
    <dbReference type="NCBI Taxonomy" id="1150298"/>
    <lineage>
        <taxon>Bacteria</taxon>
        <taxon>Bacillati</taxon>
        <taxon>Bacillota</taxon>
        <taxon>Clostridia</taxon>
        <taxon>Lachnospirales</taxon>
        <taxon>Lachnospiraceae</taxon>
        <taxon>Fusicatenibacter</taxon>
    </lineage>
</organism>
<reference evidence="1" key="1">
    <citation type="submission" date="2022-01" db="EMBL/GenBank/DDBJ databases">
        <title>Collection of gut derived symbiotic bacterial strains cultured from healthy donors.</title>
        <authorList>
            <person name="Lin H."/>
            <person name="Kohout C."/>
            <person name="Waligurski E."/>
            <person name="Pamer E.G."/>
        </authorList>
    </citation>
    <scope>NUCLEOTIDE SEQUENCE</scope>
    <source>
        <strain evidence="1">DFI.5.49</strain>
    </source>
</reference>
<dbReference type="AlphaFoldDB" id="A0AAE3JTH8"/>
<comment type="caution">
    <text evidence="1">The sequence shown here is derived from an EMBL/GenBank/DDBJ whole genome shotgun (WGS) entry which is preliminary data.</text>
</comment>